<dbReference type="Pfam" id="PF03816">
    <property type="entry name" value="LytR_cpsA_psr"/>
    <property type="match status" value="1"/>
</dbReference>
<dbReference type="InterPro" id="IPR004474">
    <property type="entry name" value="LytR_CpsA_psr"/>
</dbReference>
<organism evidence="4 5">
    <name type="scientific">Candidatus Avitreponema avistercoris</name>
    <dbReference type="NCBI Taxonomy" id="2840705"/>
    <lineage>
        <taxon>Bacteria</taxon>
        <taxon>Pseudomonadati</taxon>
        <taxon>Spirochaetota</taxon>
        <taxon>Spirochaetia</taxon>
        <taxon>Spirochaetales</taxon>
        <taxon>Candidatus Avitreponema</taxon>
    </lineage>
</organism>
<accession>A0A9D9EPB6</accession>
<dbReference type="PANTHER" id="PTHR33392:SF6">
    <property type="entry name" value="POLYISOPRENYL-TEICHOIC ACID--PEPTIDOGLYCAN TEICHOIC ACID TRANSFERASE TAGU"/>
    <property type="match status" value="1"/>
</dbReference>
<name>A0A9D9EPB6_9SPIR</name>
<feature type="domain" description="Cell envelope-related transcriptional attenuator" evidence="2">
    <location>
        <begin position="82"/>
        <end position="208"/>
    </location>
</feature>
<reference evidence="4" key="1">
    <citation type="submission" date="2020-10" db="EMBL/GenBank/DDBJ databases">
        <authorList>
            <person name="Gilroy R."/>
        </authorList>
    </citation>
    <scope>NUCLEOTIDE SEQUENCE</scope>
    <source>
        <strain evidence="4">B3-4054</strain>
    </source>
</reference>
<dbReference type="InterPro" id="IPR050922">
    <property type="entry name" value="LytR/CpsA/Psr_CW_biosynth"/>
</dbReference>
<comment type="caution">
    <text evidence="4">The sequence shown here is derived from an EMBL/GenBank/DDBJ whole genome shotgun (WGS) entry which is preliminary data.</text>
</comment>
<feature type="domain" description="LytR/CpsA/Psr regulator C-terminal" evidence="3">
    <location>
        <begin position="307"/>
        <end position="404"/>
    </location>
</feature>
<dbReference type="Proteomes" id="UP000823616">
    <property type="component" value="Unassembled WGS sequence"/>
</dbReference>
<dbReference type="Pfam" id="PF13399">
    <property type="entry name" value="LytR_C"/>
    <property type="match status" value="1"/>
</dbReference>
<evidence type="ECO:0000313" key="5">
    <source>
        <dbReference type="Proteomes" id="UP000823616"/>
    </source>
</evidence>
<evidence type="ECO:0000256" key="1">
    <source>
        <dbReference type="ARBA" id="ARBA00006068"/>
    </source>
</evidence>
<dbReference type="AlphaFoldDB" id="A0A9D9EPB6"/>
<dbReference type="Gene3D" id="3.30.70.2390">
    <property type="match status" value="1"/>
</dbReference>
<sequence>MKAGKINRSAVFLALILVVLCVSVTVLVLELRSDPVLNIIRDNKLLNVLFAIEKDGGLLSANVIACYPENRRGAMFDIPPETGLIIRSLSRTDRIEALYQERGMEAFRREVENLTDVEIPFYVLLSFDDFAMLTDLLSGLNLFIPTPVDEYLPAADPDAPPALAERVLLPSGSVTLDGEKIRSYMLYTSEEDRENAVSIRRQQALLAFLRALNDNSGFVFSDGIFPIFASCMHSNISGDSLRNLFTELSQIDAERLVPQQMRGSVRMVDGKEMLFPFYDGELQKQIIRQTIAGFLSENAEDFERIYTLEILNGTTVQDLARRTSELYQGFGYDVVRVANAPDNDYAETVIIDRIGGSPVVNAIAQIIQCSNIQNGSTVPETETGEGSDGTEYAVDFTIILGSDFNGRYVIGSE</sequence>
<comment type="similarity">
    <text evidence="1">Belongs to the LytR/CpsA/Psr (LCP) family.</text>
</comment>
<reference evidence="4" key="2">
    <citation type="journal article" date="2021" name="PeerJ">
        <title>Extensive microbial diversity within the chicken gut microbiome revealed by metagenomics and culture.</title>
        <authorList>
            <person name="Gilroy R."/>
            <person name="Ravi A."/>
            <person name="Getino M."/>
            <person name="Pursley I."/>
            <person name="Horton D.L."/>
            <person name="Alikhan N.F."/>
            <person name="Baker D."/>
            <person name="Gharbi K."/>
            <person name="Hall N."/>
            <person name="Watson M."/>
            <person name="Adriaenssens E.M."/>
            <person name="Foster-Nyarko E."/>
            <person name="Jarju S."/>
            <person name="Secka A."/>
            <person name="Antonio M."/>
            <person name="Oren A."/>
            <person name="Chaudhuri R.R."/>
            <person name="La Ragione R."/>
            <person name="Hildebrand F."/>
            <person name="Pallen M.J."/>
        </authorList>
    </citation>
    <scope>NUCLEOTIDE SEQUENCE</scope>
    <source>
        <strain evidence="4">B3-4054</strain>
    </source>
</reference>
<dbReference type="Gene3D" id="3.40.630.190">
    <property type="entry name" value="LCP protein"/>
    <property type="match status" value="1"/>
</dbReference>
<evidence type="ECO:0000259" key="2">
    <source>
        <dbReference type="Pfam" id="PF03816"/>
    </source>
</evidence>
<proteinExistence type="inferred from homology"/>
<gene>
    <name evidence="4" type="ORF">IAA96_05750</name>
</gene>
<protein>
    <submittedName>
        <fullName evidence="4">LCP family protein</fullName>
    </submittedName>
</protein>
<dbReference type="PANTHER" id="PTHR33392">
    <property type="entry name" value="POLYISOPRENYL-TEICHOIC ACID--PEPTIDOGLYCAN TEICHOIC ACID TRANSFERASE TAGU"/>
    <property type="match status" value="1"/>
</dbReference>
<dbReference type="EMBL" id="JADIMS010000105">
    <property type="protein sequence ID" value="MBO8450593.1"/>
    <property type="molecule type" value="Genomic_DNA"/>
</dbReference>
<evidence type="ECO:0000259" key="3">
    <source>
        <dbReference type="Pfam" id="PF13399"/>
    </source>
</evidence>
<dbReference type="InterPro" id="IPR027381">
    <property type="entry name" value="LytR/CpsA/Psr_C"/>
</dbReference>
<evidence type="ECO:0000313" key="4">
    <source>
        <dbReference type="EMBL" id="MBO8450593.1"/>
    </source>
</evidence>